<protein>
    <recommendedName>
        <fullName evidence="1">C-type lectin domain-containing protein</fullName>
    </recommendedName>
</protein>
<name>A0AAV2QTZ0_MEGNR</name>
<dbReference type="InterPro" id="IPR016186">
    <property type="entry name" value="C-type_lectin-like/link_sf"/>
</dbReference>
<sequence>EEHRINEEKEFLYGTYNDSLEEEYIIMDKINDEEGKKATLKPKEESKSAYNYHKKYYIDHNKKANQNIYEMSKESKDLLDIKGNSSVQNHKYSVDNYKNNISHVDFTNKPKQNLIIDYARNEIDRKMEEDSDDSYNWMWKDECPELFLSIGNGCYYFSVLTYDWSTRQKMCQSLGKYYGIDVSLAMLDIFDQDKNLNNQQLLSRVTEKGFKFWLGGRSSHSEWYWLDGRTIDKASLYWYFREPSSVDGCVSAQVSTSSKFNRTYLHSNICSQKINAICQAPRISCPPDFRPVGGNCFYFSNELGLNRLTWKEARRHCQQLKMPKGTVADMAVMELNSNYDDLLVEVFRGTG</sequence>
<dbReference type="SMART" id="SM00034">
    <property type="entry name" value="CLECT"/>
    <property type="match status" value="1"/>
</dbReference>
<dbReference type="SUPFAM" id="SSF56436">
    <property type="entry name" value="C-type lectin-like"/>
    <property type="match status" value="2"/>
</dbReference>
<dbReference type="PROSITE" id="PS50041">
    <property type="entry name" value="C_TYPE_LECTIN_2"/>
    <property type="match status" value="1"/>
</dbReference>
<feature type="non-terminal residue" evidence="2">
    <location>
        <position position="1"/>
    </location>
</feature>
<dbReference type="InterPro" id="IPR001304">
    <property type="entry name" value="C-type_lectin-like"/>
</dbReference>
<comment type="caution">
    <text evidence="2">The sequence shown here is derived from an EMBL/GenBank/DDBJ whole genome shotgun (WGS) entry which is preliminary data.</text>
</comment>
<reference evidence="2 3" key="1">
    <citation type="submission" date="2024-05" db="EMBL/GenBank/DDBJ databases">
        <authorList>
            <person name="Wallberg A."/>
        </authorList>
    </citation>
    <scope>NUCLEOTIDE SEQUENCE [LARGE SCALE GENOMIC DNA]</scope>
</reference>
<feature type="non-terminal residue" evidence="2">
    <location>
        <position position="351"/>
    </location>
</feature>
<feature type="domain" description="C-type lectin" evidence="1">
    <location>
        <begin position="150"/>
        <end position="279"/>
    </location>
</feature>
<organism evidence="2 3">
    <name type="scientific">Meganyctiphanes norvegica</name>
    <name type="common">Northern krill</name>
    <name type="synonym">Thysanopoda norvegica</name>
    <dbReference type="NCBI Taxonomy" id="48144"/>
    <lineage>
        <taxon>Eukaryota</taxon>
        <taxon>Metazoa</taxon>
        <taxon>Ecdysozoa</taxon>
        <taxon>Arthropoda</taxon>
        <taxon>Crustacea</taxon>
        <taxon>Multicrustacea</taxon>
        <taxon>Malacostraca</taxon>
        <taxon>Eumalacostraca</taxon>
        <taxon>Eucarida</taxon>
        <taxon>Euphausiacea</taxon>
        <taxon>Euphausiidae</taxon>
        <taxon>Meganyctiphanes</taxon>
    </lineage>
</organism>
<dbReference type="PANTHER" id="PTHR45710">
    <property type="entry name" value="C-TYPE LECTIN DOMAIN-CONTAINING PROTEIN 180"/>
    <property type="match status" value="1"/>
</dbReference>
<dbReference type="EMBL" id="CAXKWB010011493">
    <property type="protein sequence ID" value="CAL4101589.1"/>
    <property type="molecule type" value="Genomic_DNA"/>
</dbReference>
<keyword evidence="3" id="KW-1185">Reference proteome</keyword>
<evidence type="ECO:0000313" key="3">
    <source>
        <dbReference type="Proteomes" id="UP001497623"/>
    </source>
</evidence>
<evidence type="ECO:0000313" key="2">
    <source>
        <dbReference type="EMBL" id="CAL4101589.1"/>
    </source>
</evidence>
<dbReference type="InterPro" id="IPR016187">
    <property type="entry name" value="CTDL_fold"/>
</dbReference>
<gene>
    <name evidence="2" type="ORF">MNOR_LOCUS17046</name>
</gene>
<dbReference type="InterPro" id="IPR050828">
    <property type="entry name" value="C-type_lectin/matrix_domain"/>
</dbReference>
<dbReference type="PANTHER" id="PTHR45710:SF26">
    <property type="entry name" value="RH26557P"/>
    <property type="match status" value="1"/>
</dbReference>
<dbReference type="AlphaFoldDB" id="A0AAV2QTZ0"/>
<accession>A0AAV2QTZ0</accession>
<dbReference type="Gene3D" id="3.10.100.10">
    <property type="entry name" value="Mannose-Binding Protein A, subunit A"/>
    <property type="match status" value="2"/>
</dbReference>
<dbReference type="Proteomes" id="UP001497623">
    <property type="component" value="Unassembled WGS sequence"/>
</dbReference>
<evidence type="ECO:0000259" key="1">
    <source>
        <dbReference type="PROSITE" id="PS50041"/>
    </source>
</evidence>
<proteinExistence type="predicted"/>
<dbReference type="CDD" id="cd00037">
    <property type="entry name" value="CLECT"/>
    <property type="match status" value="1"/>
</dbReference>